<proteinExistence type="predicted"/>
<reference evidence="2" key="1">
    <citation type="submission" date="2018-11" db="EMBL/GenBank/DDBJ databases">
        <authorList>
            <consortium name="Pathogen Informatics"/>
        </authorList>
    </citation>
    <scope>NUCLEOTIDE SEQUENCE</scope>
</reference>
<comment type="caution">
    <text evidence="2">The sequence shown here is derived from an EMBL/GenBank/DDBJ whole genome shotgun (WGS) entry which is preliminary data.</text>
</comment>
<evidence type="ECO:0000313" key="2">
    <source>
        <dbReference type="EMBL" id="VEL27498.1"/>
    </source>
</evidence>
<feature type="compositionally biased region" description="Polar residues" evidence="1">
    <location>
        <begin position="172"/>
        <end position="181"/>
    </location>
</feature>
<dbReference type="AlphaFoldDB" id="A0A3S5AX32"/>
<feature type="non-terminal residue" evidence="2">
    <location>
        <position position="1"/>
    </location>
</feature>
<feature type="compositionally biased region" description="Low complexity" evidence="1">
    <location>
        <begin position="287"/>
        <end position="300"/>
    </location>
</feature>
<feature type="region of interest" description="Disordered" evidence="1">
    <location>
        <begin position="89"/>
        <end position="120"/>
    </location>
</feature>
<evidence type="ECO:0000313" key="3">
    <source>
        <dbReference type="Proteomes" id="UP000784294"/>
    </source>
</evidence>
<feature type="region of interest" description="Disordered" evidence="1">
    <location>
        <begin position="133"/>
        <end position="187"/>
    </location>
</feature>
<organism evidence="2 3">
    <name type="scientific">Protopolystoma xenopodis</name>
    <dbReference type="NCBI Taxonomy" id="117903"/>
    <lineage>
        <taxon>Eukaryota</taxon>
        <taxon>Metazoa</taxon>
        <taxon>Spiralia</taxon>
        <taxon>Lophotrochozoa</taxon>
        <taxon>Platyhelminthes</taxon>
        <taxon>Monogenea</taxon>
        <taxon>Polyopisthocotylea</taxon>
        <taxon>Polystomatidea</taxon>
        <taxon>Polystomatidae</taxon>
        <taxon>Protopolystoma</taxon>
    </lineage>
</organism>
<dbReference type="EMBL" id="CAAALY010087660">
    <property type="protein sequence ID" value="VEL27498.1"/>
    <property type="molecule type" value="Genomic_DNA"/>
</dbReference>
<keyword evidence="3" id="KW-1185">Reference proteome</keyword>
<protein>
    <submittedName>
        <fullName evidence="2">Uncharacterized protein</fullName>
    </submittedName>
</protein>
<name>A0A3S5AX32_9PLAT</name>
<evidence type="ECO:0000256" key="1">
    <source>
        <dbReference type="SAM" id="MobiDB-lite"/>
    </source>
</evidence>
<feature type="region of interest" description="Disordered" evidence="1">
    <location>
        <begin position="214"/>
        <end position="317"/>
    </location>
</feature>
<gene>
    <name evidence="2" type="ORF">PXEA_LOCUS20938</name>
</gene>
<dbReference type="Proteomes" id="UP000784294">
    <property type="component" value="Unassembled WGS sequence"/>
</dbReference>
<sequence>MVSITIKPISGTSDTFSVILCRSGLDNVPRGFRLIWLCPPLLGTGQQMRNGTACAFGWGAAGLQPGLAGGGIISLGAGRVLKEPSQVGQFRPAPARGRCQGEAEAARTGPQTNWPQHHGLRGDSVSWPINWIDKWPPTASAQPSHDATRPSRPGHLRWGRRAHGKRRRLKRPNQTTNPQSRGRSRKVELSLFGSATAGLCLVRWTINKHLALSGPRRRPHANDRSMDSPFAGTLFLHGQAGTNEPAPLETPSLPTRFPRPHAWTDLSDARAARRRITEALETEGEVSISGAASRSLSRGSQPSPLFDKGKSTSKHTG</sequence>
<accession>A0A3S5AX32</accession>
<feature type="compositionally biased region" description="Basic residues" evidence="1">
    <location>
        <begin position="152"/>
        <end position="171"/>
    </location>
</feature>
<feature type="compositionally biased region" description="Basic and acidic residues" evidence="1">
    <location>
        <begin position="267"/>
        <end position="278"/>
    </location>
</feature>